<evidence type="ECO:0000256" key="1">
    <source>
        <dbReference type="ARBA" id="ARBA00022679"/>
    </source>
</evidence>
<dbReference type="InterPro" id="IPR051531">
    <property type="entry name" value="N-acetyltransferase"/>
</dbReference>
<keyword evidence="2" id="KW-0012">Acyltransferase</keyword>
<sequence length="189" mass="21342">MLPDGYELRPLRQGDSAALAAAYRRNREHLAPWDPARPERFFTDEGHAEEVAKQLEATAEDRRHAFVLWYGDVVAGRVNIDNIVRGVLQSCTLGYWLDHEHLGKGLATEMVAFAVERAREIGLHRVEAGTLLHNTRSQAVLQRAGFEEFGVAENLLFIAGKWQDHVLFQRILHDEPLGNPQTSTIVQEP</sequence>
<dbReference type="Pfam" id="PF13302">
    <property type="entry name" value="Acetyltransf_3"/>
    <property type="match status" value="1"/>
</dbReference>
<dbReference type="PANTHER" id="PTHR43792">
    <property type="entry name" value="GNAT FAMILY, PUTATIVE (AFU_ORTHOLOGUE AFUA_3G00765)-RELATED-RELATED"/>
    <property type="match status" value="1"/>
</dbReference>
<dbReference type="PROSITE" id="PS51186">
    <property type="entry name" value="GNAT"/>
    <property type="match status" value="1"/>
</dbReference>
<dbReference type="InterPro" id="IPR000182">
    <property type="entry name" value="GNAT_dom"/>
</dbReference>
<keyword evidence="6" id="KW-1185">Reference proteome</keyword>
<dbReference type="SUPFAM" id="SSF55729">
    <property type="entry name" value="Acyl-CoA N-acyltransferases (Nat)"/>
    <property type="match status" value="1"/>
</dbReference>
<proteinExistence type="inferred from homology"/>
<feature type="domain" description="N-acetyltransferase" evidence="4">
    <location>
        <begin position="6"/>
        <end position="173"/>
    </location>
</feature>
<dbReference type="EMBL" id="BAAAJE010000015">
    <property type="protein sequence ID" value="GAA1147883.1"/>
    <property type="molecule type" value="Genomic_DNA"/>
</dbReference>
<reference evidence="6" key="1">
    <citation type="journal article" date="2019" name="Int. J. Syst. Evol. Microbiol.">
        <title>The Global Catalogue of Microorganisms (GCM) 10K type strain sequencing project: providing services to taxonomists for standard genome sequencing and annotation.</title>
        <authorList>
            <consortium name="The Broad Institute Genomics Platform"/>
            <consortium name="The Broad Institute Genome Sequencing Center for Infectious Disease"/>
            <person name="Wu L."/>
            <person name="Ma J."/>
        </authorList>
    </citation>
    <scope>NUCLEOTIDE SEQUENCE [LARGE SCALE GENOMIC DNA]</scope>
    <source>
        <strain evidence="6">JCM 11813</strain>
    </source>
</reference>
<evidence type="ECO:0000256" key="3">
    <source>
        <dbReference type="ARBA" id="ARBA00038502"/>
    </source>
</evidence>
<protein>
    <submittedName>
        <fullName evidence="5">GNAT family protein</fullName>
    </submittedName>
</protein>
<gene>
    <name evidence="5" type="ORF">GCM10009606_28280</name>
</gene>
<evidence type="ECO:0000313" key="5">
    <source>
        <dbReference type="EMBL" id="GAA1147883.1"/>
    </source>
</evidence>
<comment type="similarity">
    <text evidence="3">Belongs to the acetyltransferase family. RimJ subfamily.</text>
</comment>
<dbReference type="InterPro" id="IPR016181">
    <property type="entry name" value="Acyl_CoA_acyltransferase"/>
</dbReference>
<keyword evidence="1" id="KW-0808">Transferase</keyword>
<evidence type="ECO:0000313" key="6">
    <source>
        <dbReference type="Proteomes" id="UP001499979"/>
    </source>
</evidence>
<comment type="caution">
    <text evidence="5">The sequence shown here is derived from an EMBL/GenBank/DDBJ whole genome shotgun (WGS) entry which is preliminary data.</text>
</comment>
<evidence type="ECO:0000259" key="4">
    <source>
        <dbReference type="PROSITE" id="PS51186"/>
    </source>
</evidence>
<dbReference type="Proteomes" id="UP001499979">
    <property type="component" value="Unassembled WGS sequence"/>
</dbReference>
<evidence type="ECO:0000256" key="2">
    <source>
        <dbReference type="ARBA" id="ARBA00023315"/>
    </source>
</evidence>
<dbReference type="Gene3D" id="3.40.630.30">
    <property type="match status" value="1"/>
</dbReference>
<organism evidence="5 6">
    <name type="scientific">Nocardioides aquiterrae</name>
    <dbReference type="NCBI Taxonomy" id="203799"/>
    <lineage>
        <taxon>Bacteria</taxon>
        <taxon>Bacillati</taxon>
        <taxon>Actinomycetota</taxon>
        <taxon>Actinomycetes</taxon>
        <taxon>Propionibacteriales</taxon>
        <taxon>Nocardioidaceae</taxon>
        <taxon>Nocardioides</taxon>
    </lineage>
</organism>
<name>A0ABP4EZN4_9ACTN</name>
<dbReference type="PANTHER" id="PTHR43792:SF8">
    <property type="entry name" value="[RIBOSOMAL PROTEIN US5]-ALANINE N-ACETYLTRANSFERASE"/>
    <property type="match status" value="1"/>
</dbReference>
<accession>A0ABP4EZN4</accession>
<dbReference type="RefSeq" id="WP_343908221.1">
    <property type="nucleotide sequence ID" value="NZ_BAAAJE010000015.1"/>
</dbReference>